<dbReference type="RefSeq" id="WP_184990884.1">
    <property type="nucleotide sequence ID" value="NZ_BOMK01000078.1"/>
</dbReference>
<keyword evidence="2" id="KW-0472">Membrane</keyword>
<organism evidence="3 4">
    <name type="scientific">Actinoplanes digitatis</name>
    <dbReference type="NCBI Taxonomy" id="1868"/>
    <lineage>
        <taxon>Bacteria</taxon>
        <taxon>Bacillati</taxon>
        <taxon>Actinomycetota</taxon>
        <taxon>Actinomycetes</taxon>
        <taxon>Micromonosporales</taxon>
        <taxon>Micromonosporaceae</taxon>
        <taxon>Actinoplanes</taxon>
    </lineage>
</organism>
<dbReference type="InterPro" id="IPR018750">
    <property type="entry name" value="DUF2306_membrane"/>
</dbReference>
<name>A0A7W7HU74_9ACTN</name>
<evidence type="ECO:0000256" key="2">
    <source>
        <dbReference type="SAM" id="Phobius"/>
    </source>
</evidence>
<sequence>MRISPIWTARLATAGLLLLSAVPVIAGAFRVTTLAAGAEATPENARFVEVPLPVVVHIIGATLFCVLGAFQFHPGLRRRRPRWHRLSGRVLVPSGVAAALSGMWMTLFYDLPEHDGTRFGVLGVMRLVLGAFMAVAILISFRAILRRDIVRHRAWMIRGYAIGMAAGTQVLTVGPSMGLADPPGPLGHAMLMGLAWLINILVAEWIIRRPEARRRARASAAAQRRASGVQSGAISDQTSVS</sequence>
<reference evidence="3 4" key="1">
    <citation type="submission" date="2020-08" db="EMBL/GenBank/DDBJ databases">
        <title>Sequencing the genomes of 1000 actinobacteria strains.</title>
        <authorList>
            <person name="Klenk H.-P."/>
        </authorList>
    </citation>
    <scope>NUCLEOTIDE SEQUENCE [LARGE SCALE GENOMIC DNA]</scope>
    <source>
        <strain evidence="3 4">DSM 43149</strain>
    </source>
</reference>
<gene>
    <name evidence="3" type="ORF">BJ971_001396</name>
</gene>
<evidence type="ECO:0000313" key="4">
    <source>
        <dbReference type="Proteomes" id="UP000578112"/>
    </source>
</evidence>
<feature type="transmembrane region" description="Helical" evidence="2">
    <location>
        <begin position="121"/>
        <end position="145"/>
    </location>
</feature>
<keyword evidence="2" id="KW-0812">Transmembrane</keyword>
<feature type="region of interest" description="Disordered" evidence="1">
    <location>
        <begin position="222"/>
        <end position="241"/>
    </location>
</feature>
<dbReference type="AlphaFoldDB" id="A0A7W7HU74"/>
<feature type="transmembrane region" description="Helical" evidence="2">
    <location>
        <begin position="50"/>
        <end position="70"/>
    </location>
</feature>
<dbReference type="EMBL" id="JACHNH010000001">
    <property type="protein sequence ID" value="MBB4760840.1"/>
    <property type="molecule type" value="Genomic_DNA"/>
</dbReference>
<keyword evidence="4" id="KW-1185">Reference proteome</keyword>
<evidence type="ECO:0000256" key="1">
    <source>
        <dbReference type="SAM" id="MobiDB-lite"/>
    </source>
</evidence>
<feature type="transmembrane region" description="Helical" evidence="2">
    <location>
        <begin position="186"/>
        <end position="207"/>
    </location>
</feature>
<evidence type="ECO:0000313" key="3">
    <source>
        <dbReference type="EMBL" id="MBB4760840.1"/>
    </source>
</evidence>
<dbReference type="Proteomes" id="UP000578112">
    <property type="component" value="Unassembled WGS sequence"/>
</dbReference>
<protein>
    <submittedName>
        <fullName evidence="3">Putative membrane protein</fullName>
    </submittedName>
</protein>
<keyword evidence="2" id="KW-1133">Transmembrane helix</keyword>
<accession>A0A7W7HU74</accession>
<comment type="caution">
    <text evidence="3">The sequence shown here is derived from an EMBL/GenBank/DDBJ whole genome shotgun (WGS) entry which is preliminary data.</text>
</comment>
<dbReference type="Pfam" id="PF10067">
    <property type="entry name" value="DUF2306"/>
    <property type="match status" value="1"/>
</dbReference>
<feature type="compositionally biased region" description="Polar residues" evidence="1">
    <location>
        <begin position="228"/>
        <end position="241"/>
    </location>
</feature>
<feature type="transmembrane region" description="Helical" evidence="2">
    <location>
        <begin position="90"/>
        <end position="109"/>
    </location>
</feature>
<feature type="transmembrane region" description="Helical" evidence="2">
    <location>
        <begin position="157"/>
        <end position="180"/>
    </location>
</feature>
<proteinExistence type="predicted"/>